<protein>
    <recommendedName>
        <fullName evidence="4">DUF2092 domain-containing protein</fullName>
    </recommendedName>
</protein>
<dbReference type="RefSeq" id="WP_120974558.1">
    <property type="nucleotide sequence ID" value="NZ_RBZM01000002.1"/>
</dbReference>
<evidence type="ECO:0000313" key="3">
    <source>
        <dbReference type="Proteomes" id="UP000282076"/>
    </source>
</evidence>
<name>A0A494YAJ9_9BACL</name>
<dbReference type="EMBL" id="RBZM01000002">
    <property type="protein sequence ID" value="RKP56942.1"/>
    <property type="molecule type" value="Genomic_DNA"/>
</dbReference>
<comment type="caution">
    <text evidence="2">The sequence shown here is derived from an EMBL/GenBank/DDBJ whole genome shotgun (WGS) entry which is preliminary data.</text>
</comment>
<dbReference type="OrthoDB" id="2820357at2"/>
<evidence type="ECO:0008006" key="4">
    <source>
        <dbReference type="Google" id="ProtNLM"/>
    </source>
</evidence>
<keyword evidence="3" id="KW-1185">Reference proteome</keyword>
<evidence type="ECO:0000256" key="1">
    <source>
        <dbReference type="SAM" id="MobiDB-lite"/>
    </source>
</evidence>
<sequence length="313" mass="33826">MIKKKWLMTGGAIGISSVVMLSTGLTALAGTSGYEDYKTALKTTKALNSVSVQAVATLRDNGIVLTEAQGNLKANLKTETKSGSFKVSNKGVEQSVELYSLTDGQAWKKGDADTYFVKKDPLDKESDNSEESKDSSWLDQQAETVIDALVGNLKDYVTVDTRSDGSKSISLSLDSVQIPAVVQALAPLAFKKLSDTNGHEGKDQKEKQNPEKIADPEDMFGKSLFDPANLVLTQEIHIRSISLNADVNAAGDIERQQASVVFTGKDASGAAHELNLNLDLHLSGFDQTTPDTIDLTGKKVQTIQDRHEGRHRD</sequence>
<gene>
    <name evidence="2" type="ORF">D7Z26_02840</name>
</gene>
<accession>A0A494YAJ9</accession>
<dbReference type="Proteomes" id="UP000282076">
    <property type="component" value="Unassembled WGS sequence"/>
</dbReference>
<reference evidence="2 3" key="1">
    <citation type="submission" date="2018-10" db="EMBL/GenBank/DDBJ databases">
        <title>Cohnella sp. M2MS4P-1, whole genome shotgun sequence.</title>
        <authorList>
            <person name="Tuo L."/>
        </authorList>
    </citation>
    <scope>NUCLEOTIDE SEQUENCE [LARGE SCALE GENOMIC DNA]</scope>
    <source>
        <strain evidence="2 3">M2MS4P-1</strain>
    </source>
</reference>
<evidence type="ECO:0000313" key="2">
    <source>
        <dbReference type="EMBL" id="RKP56942.1"/>
    </source>
</evidence>
<feature type="region of interest" description="Disordered" evidence="1">
    <location>
        <begin position="195"/>
        <end position="214"/>
    </location>
</feature>
<dbReference type="AlphaFoldDB" id="A0A494YAJ9"/>
<proteinExistence type="predicted"/>
<organism evidence="2 3">
    <name type="scientific">Cohnella endophytica</name>
    <dbReference type="NCBI Taxonomy" id="2419778"/>
    <lineage>
        <taxon>Bacteria</taxon>
        <taxon>Bacillati</taxon>
        <taxon>Bacillota</taxon>
        <taxon>Bacilli</taxon>
        <taxon>Bacillales</taxon>
        <taxon>Paenibacillaceae</taxon>
        <taxon>Cohnella</taxon>
    </lineage>
</organism>